<name>G3HJZ0_CRIGR</name>
<reference evidence="3" key="1">
    <citation type="journal article" date="2011" name="Nat. Biotechnol.">
        <title>The genomic sequence of the Chinese hamster ovary (CHO)-K1 cell line.</title>
        <authorList>
            <person name="Xu X."/>
            <person name="Nagarajan H."/>
            <person name="Lewis N.E."/>
            <person name="Pan S."/>
            <person name="Cai Z."/>
            <person name="Liu X."/>
            <person name="Chen W."/>
            <person name="Xie M."/>
            <person name="Wang W."/>
            <person name="Hammond S."/>
            <person name="Andersen M.R."/>
            <person name="Neff N."/>
            <person name="Passarelli B."/>
            <person name="Koh W."/>
            <person name="Fan H.C."/>
            <person name="Wang J."/>
            <person name="Gui Y."/>
            <person name="Lee K.H."/>
            <person name="Betenbaugh M.J."/>
            <person name="Quake S.R."/>
            <person name="Famili I."/>
            <person name="Palsson B.O."/>
            <person name="Wang J."/>
        </authorList>
    </citation>
    <scope>NUCLEOTIDE SEQUENCE [LARGE SCALE GENOMIC DNA]</scope>
    <source>
        <strain evidence="3">CHO K1 cell line</strain>
    </source>
</reference>
<sequence length="53" mass="5810">MKHSQFVPHQPKQGAELVRATHGCKASNDVKSGSESVNKSSRYLQKSISAQLK</sequence>
<dbReference type="AlphaFoldDB" id="G3HJZ0"/>
<feature type="region of interest" description="Disordered" evidence="1">
    <location>
        <begin position="21"/>
        <end position="53"/>
    </location>
</feature>
<evidence type="ECO:0000313" key="2">
    <source>
        <dbReference type="EMBL" id="EGW01602.1"/>
    </source>
</evidence>
<dbReference type="InParanoid" id="G3HJZ0"/>
<evidence type="ECO:0000256" key="1">
    <source>
        <dbReference type="SAM" id="MobiDB-lite"/>
    </source>
</evidence>
<feature type="compositionally biased region" description="Polar residues" evidence="1">
    <location>
        <begin position="29"/>
        <end position="53"/>
    </location>
</feature>
<gene>
    <name evidence="2" type="ORF">I79_010993</name>
</gene>
<protein>
    <submittedName>
        <fullName evidence="2">Uncharacterized protein</fullName>
    </submittedName>
</protein>
<dbReference type="Proteomes" id="UP000001075">
    <property type="component" value="Unassembled WGS sequence"/>
</dbReference>
<evidence type="ECO:0000313" key="3">
    <source>
        <dbReference type="Proteomes" id="UP000001075"/>
    </source>
</evidence>
<accession>G3HJZ0</accession>
<organism evidence="2 3">
    <name type="scientific">Cricetulus griseus</name>
    <name type="common">Chinese hamster</name>
    <name type="synonym">Cricetulus barabensis griseus</name>
    <dbReference type="NCBI Taxonomy" id="10029"/>
    <lineage>
        <taxon>Eukaryota</taxon>
        <taxon>Metazoa</taxon>
        <taxon>Chordata</taxon>
        <taxon>Craniata</taxon>
        <taxon>Vertebrata</taxon>
        <taxon>Euteleostomi</taxon>
        <taxon>Mammalia</taxon>
        <taxon>Eutheria</taxon>
        <taxon>Euarchontoglires</taxon>
        <taxon>Glires</taxon>
        <taxon>Rodentia</taxon>
        <taxon>Myomorpha</taxon>
        <taxon>Muroidea</taxon>
        <taxon>Cricetidae</taxon>
        <taxon>Cricetinae</taxon>
        <taxon>Cricetulus</taxon>
    </lineage>
</organism>
<proteinExistence type="predicted"/>
<dbReference type="EMBL" id="JH000442">
    <property type="protein sequence ID" value="EGW01602.1"/>
    <property type="molecule type" value="Genomic_DNA"/>
</dbReference>